<evidence type="ECO:0008006" key="4">
    <source>
        <dbReference type="Google" id="ProtNLM"/>
    </source>
</evidence>
<protein>
    <recommendedName>
        <fullName evidence="4">Secreted protein</fullName>
    </recommendedName>
</protein>
<dbReference type="Proteomes" id="UP000246702">
    <property type="component" value="Unassembled WGS sequence"/>
</dbReference>
<evidence type="ECO:0000313" key="2">
    <source>
        <dbReference type="EMBL" id="PWY87902.1"/>
    </source>
</evidence>
<dbReference type="EMBL" id="MSFK01000013">
    <property type="protein sequence ID" value="PWY87902.1"/>
    <property type="molecule type" value="Genomic_DNA"/>
</dbReference>
<feature type="signal peptide" evidence="1">
    <location>
        <begin position="1"/>
        <end position="23"/>
    </location>
</feature>
<sequence length="96" mass="10422">MIEHTYLLLFSAALSESQVPASGSKTWMEINKENIPRGIPSALGTGWPVGNQSLEGAYLAQQLYLLSLECNVLDNLMACENQSGDPAHPPGNVERH</sequence>
<reference evidence="2 3" key="1">
    <citation type="submission" date="2016-12" db="EMBL/GenBank/DDBJ databases">
        <title>The genomes of Aspergillus section Nigri reveals drivers in fungal speciation.</title>
        <authorList>
            <consortium name="DOE Joint Genome Institute"/>
            <person name="Vesth T.C."/>
            <person name="Nybo J."/>
            <person name="Theobald S."/>
            <person name="Brandl J."/>
            <person name="Frisvad J.C."/>
            <person name="Nielsen K.F."/>
            <person name="Lyhne E.K."/>
            <person name="Kogle M.E."/>
            <person name="Kuo A."/>
            <person name="Riley R."/>
            <person name="Clum A."/>
            <person name="Nolan M."/>
            <person name="Lipzen A."/>
            <person name="Salamov A."/>
            <person name="Henrissat B."/>
            <person name="Wiebenga A."/>
            <person name="De Vries R.P."/>
            <person name="Grigoriev I.V."/>
            <person name="Mortensen U.H."/>
            <person name="Andersen M.R."/>
            <person name="Baker S.E."/>
        </authorList>
    </citation>
    <scope>NUCLEOTIDE SEQUENCE [LARGE SCALE GENOMIC DNA]</scope>
    <source>
        <strain evidence="2 3">CBS 115572</strain>
    </source>
</reference>
<keyword evidence="3" id="KW-1185">Reference proteome</keyword>
<organism evidence="2 3">
    <name type="scientific">Aspergillus sclerotioniger CBS 115572</name>
    <dbReference type="NCBI Taxonomy" id="1450535"/>
    <lineage>
        <taxon>Eukaryota</taxon>
        <taxon>Fungi</taxon>
        <taxon>Dikarya</taxon>
        <taxon>Ascomycota</taxon>
        <taxon>Pezizomycotina</taxon>
        <taxon>Eurotiomycetes</taxon>
        <taxon>Eurotiomycetidae</taxon>
        <taxon>Eurotiales</taxon>
        <taxon>Aspergillaceae</taxon>
        <taxon>Aspergillus</taxon>
        <taxon>Aspergillus subgen. Circumdati</taxon>
    </lineage>
</organism>
<dbReference type="RefSeq" id="XP_025467685.1">
    <property type="nucleotide sequence ID" value="XM_025611650.1"/>
</dbReference>
<dbReference type="AlphaFoldDB" id="A0A317WRH8"/>
<comment type="caution">
    <text evidence="2">The sequence shown here is derived from an EMBL/GenBank/DDBJ whole genome shotgun (WGS) entry which is preliminary data.</text>
</comment>
<evidence type="ECO:0000256" key="1">
    <source>
        <dbReference type="SAM" id="SignalP"/>
    </source>
</evidence>
<evidence type="ECO:0000313" key="3">
    <source>
        <dbReference type="Proteomes" id="UP000246702"/>
    </source>
</evidence>
<name>A0A317WRH8_9EURO</name>
<accession>A0A317WRH8</accession>
<dbReference type="GeneID" id="37113793"/>
<gene>
    <name evidence="2" type="ORF">BO94DRAFT_534904</name>
</gene>
<proteinExistence type="predicted"/>
<keyword evidence="1" id="KW-0732">Signal</keyword>
<feature type="chain" id="PRO_5016355158" description="Secreted protein" evidence="1">
    <location>
        <begin position="24"/>
        <end position="96"/>
    </location>
</feature>